<evidence type="ECO:0000256" key="1">
    <source>
        <dbReference type="SAM" id="SignalP"/>
    </source>
</evidence>
<dbReference type="AlphaFoldDB" id="A0A9N8ELA4"/>
<dbReference type="Proteomes" id="UP001153069">
    <property type="component" value="Unassembled WGS sequence"/>
</dbReference>
<feature type="chain" id="PRO_5040308186" evidence="1">
    <location>
        <begin position="17"/>
        <end position="165"/>
    </location>
</feature>
<keyword evidence="3" id="KW-1185">Reference proteome</keyword>
<dbReference type="EMBL" id="CAICTM010001299">
    <property type="protein sequence ID" value="CAB9522420.1"/>
    <property type="molecule type" value="Genomic_DNA"/>
</dbReference>
<evidence type="ECO:0000313" key="2">
    <source>
        <dbReference type="EMBL" id="CAB9522420.1"/>
    </source>
</evidence>
<gene>
    <name evidence="2" type="ORF">SEMRO_1301_G260780.1</name>
</gene>
<keyword evidence="1" id="KW-0732">Signal</keyword>
<reference evidence="2" key="1">
    <citation type="submission" date="2020-06" db="EMBL/GenBank/DDBJ databases">
        <authorList>
            <consortium name="Plant Systems Biology data submission"/>
        </authorList>
    </citation>
    <scope>NUCLEOTIDE SEQUENCE</scope>
    <source>
        <strain evidence="2">D6</strain>
    </source>
</reference>
<feature type="signal peptide" evidence="1">
    <location>
        <begin position="1"/>
        <end position="16"/>
    </location>
</feature>
<comment type="caution">
    <text evidence="2">The sequence shown here is derived from an EMBL/GenBank/DDBJ whole genome shotgun (WGS) entry which is preliminary data.</text>
</comment>
<evidence type="ECO:0000313" key="3">
    <source>
        <dbReference type="Proteomes" id="UP001153069"/>
    </source>
</evidence>
<accession>A0A9N8ELA4</accession>
<name>A0A9N8ELA4_9STRA</name>
<proteinExistence type="predicted"/>
<organism evidence="2 3">
    <name type="scientific">Seminavis robusta</name>
    <dbReference type="NCBI Taxonomy" id="568900"/>
    <lineage>
        <taxon>Eukaryota</taxon>
        <taxon>Sar</taxon>
        <taxon>Stramenopiles</taxon>
        <taxon>Ochrophyta</taxon>
        <taxon>Bacillariophyta</taxon>
        <taxon>Bacillariophyceae</taxon>
        <taxon>Bacillariophycidae</taxon>
        <taxon>Naviculales</taxon>
        <taxon>Naviculaceae</taxon>
        <taxon>Seminavis</taxon>
    </lineage>
</organism>
<sequence>MRVFILLLALLGFANGATYRAAPNYRKSAAAEANPSICDNFDALIHSDITVPAMIAAGFDMKNGMLKLNNGNDRQLNDDGAGRSLRSRGRRLGWENLIDLEAAANAAAIEILAGNAEFQECLQTDKDHPDFEVDIKIQRNNDGRRQLLDTTRSRVRSYHGDHHAA</sequence>
<protein>
    <submittedName>
        <fullName evidence="2">Uncharacterized protein</fullName>
    </submittedName>
</protein>